<dbReference type="GO" id="GO:0000155">
    <property type="term" value="F:phosphorelay sensor kinase activity"/>
    <property type="evidence" value="ECO:0007669"/>
    <property type="project" value="InterPro"/>
</dbReference>
<dbReference type="Pfam" id="PF06580">
    <property type="entry name" value="His_kinase"/>
    <property type="match status" value="1"/>
</dbReference>
<evidence type="ECO:0000259" key="13">
    <source>
        <dbReference type="SMART" id="SM00387"/>
    </source>
</evidence>
<evidence type="ECO:0000256" key="5">
    <source>
        <dbReference type="ARBA" id="ARBA00022692"/>
    </source>
</evidence>
<feature type="transmembrane region" description="Helical" evidence="12">
    <location>
        <begin position="285"/>
        <end position="306"/>
    </location>
</feature>
<keyword evidence="5 12" id="KW-0812">Transmembrane</keyword>
<sequence length="579" mass="66814">MKKQRSIVTQTVMRVSCVFITAIILLTIVFTIFIGRYMRDNILRSKEEQLVTVADTLDSRLKSMEEPFVTLAGYTPAVRLLRGHYKLYSAEWMQAIRSVDTFLTNMNLFSDYITDVLFIQPDSTVVYSMNDILRSGYDYVNADWFQEALANKTFVRYASPHGRDHMYENKGPYRTITAFFPVYQSDLLIGYILMECDLSKLTDFFSAQQMSDSGFLILDEDNRMILDYKNGRSWSDQVEEEFLDSLKEGDCGATQNDQSVYIAKKLSNRWTMVSENSLAIIIQPIMQLLTVAALLMAVVLIFLVLISAYNSHLIKRPFNALIQRIVSYDGSRSTDISGFEHAPQELAVIRSRFEEMADHMNDLINDVYVAKLKQKEAELEALTNQINPHFLYNVFQLIQAKAVLSDNLEIEEMIQALSRMMRYTMERKRESVSLKEELEYTDDYLMFYKKRFTQMFTYEISCDPELYDCQTCKFVLQPVVENCFKHALKNRTGGVIAIRVWKEEKDILILVRDNGCGMGKEALEALRCRLNGQAEAGGIGIINTNARLRLTYGEEYGITIDSRESEYTEVTLRIPYETV</sequence>
<keyword evidence="2" id="KW-1003">Cell membrane</keyword>
<evidence type="ECO:0000256" key="10">
    <source>
        <dbReference type="ARBA" id="ARBA00023012"/>
    </source>
</evidence>
<evidence type="ECO:0000256" key="4">
    <source>
        <dbReference type="ARBA" id="ARBA00022679"/>
    </source>
</evidence>
<evidence type="ECO:0000256" key="9">
    <source>
        <dbReference type="ARBA" id="ARBA00022989"/>
    </source>
</evidence>
<keyword evidence="9 12" id="KW-1133">Transmembrane helix</keyword>
<dbReference type="GO" id="GO:0005524">
    <property type="term" value="F:ATP binding"/>
    <property type="evidence" value="ECO:0007669"/>
    <property type="project" value="UniProtKB-KW"/>
</dbReference>
<evidence type="ECO:0000256" key="8">
    <source>
        <dbReference type="ARBA" id="ARBA00022840"/>
    </source>
</evidence>
<organism evidence="14 15">
    <name type="scientific">Hungatella hathewayi</name>
    <dbReference type="NCBI Taxonomy" id="154046"/>
    <lineage>
        <taxon>Bacteria</taxon>
        <taxon>Bacillati</taxon>
        <taxon>Bacillota</taxon>
        <taxon>Clostridia</taxon>
        <taxon>Lachnospirales</taxon>
        <taxon>Lachnospiraceae</taxon>
        <taxon>Hungatella</taxon>
    </lineage>
</organism>
<comment type="subcellular location">
    <subcellularLocation>
        <location evidence="1">Cell membrane</location>
        <topology evidence="1">Multi-pass membrane protein</topology>
    </subcellularLocation>
</comment>
<keyword evidence="4 14" id="KW-0808">Transferase</keyword>
<keyword evidence="3" id="KW-0597">Phosphoprotein</keyword>
<evidence type="ECO:0000313" key="14">
    <source>
        <dbReference type="EMBL" id="CUO59394.1"/>
    </source>
</evidence>
<evidence type="ECO:0000256" key="11">
    <source>
        <dbReference type="ARBA" id="ARBA00023136"/>
    </source>
</evidence>
<keyword evidence="10" id="KW-0902">Two-component regulatory system</keyword>
<dbReference type="RefSeq" id="WP_055656838.1">
    <property type="nucleotide sequence ID" value="NZ_CABIXC010000008.1"/>
</dbReference>
<dbReference type="InterPro" id="IPR003594">
    <property type="entry name" value="HATPase_dom"/>
</dbReference>
<reference evidence="14 15" key="1">
    <citation type="submission" date="2015-09" db="EMBL/GenBank/DDBJ databases">
        <authorList>
            <consortium name="Pathogen Informatics"/>
        </authorList>
    </citation>
    <scope>NUCLEOTIDE SEQUENCE [LARGE SCALE GENOMIC DNA]</scope>
    <source>
        <strain evidence="14 15">2789STDY5608850</strain>
    </source>
</reference>
<evidence type="ECO:0000256" key="7">
    <source>
        <dbReference type="ARBA" id="ARBA00022777"/>
    </source>
</evidence>
<dbReference type="InterPro" id="IPR036890">
    <property type="entry name" value="HATPase_C_sf"/>
</dbReference>
<dbReference type="Pfam" id="PF02518">
    <property type="entry name" value="HATPase_c"/>
    <property type="match status" value="1"/>
</dbReference>
<gene>
    <name evidence="14" type="primary">yehU_21</name>
    <name evidence="14" type="ORF">ERS852407_03311</name>
</gene>
<feature type="domain" description="Histidine kinase/HSP90-like ATPase" evidence="13">
    <location>
        <begin position="467"/>
        <end position="578"/>
    </location>
</feature>
<dbReference type="EMBL" id="CYZE01000008">
    <property type="protein sequence ID" value="CUO59394.1"/>
    <property type="molecule type" value="Genomic_DNA"/>
</dbReference>
<dbReference type="Gene3D" id="3.30.565.10">
    <property type="entry name" value="Histidine kinase-like ATPase, C-terminal domain"/>
    <property type="match status" value="1"/>
</dbReference>
<keyword evidence="11 12" id="KW-0472">Membrane</keyword>
<dbReference type="InterPro" id="IPR050640">
    <property type="entry name" value="Bact_2-comp_sensor_kinase"/>
</dbReference>
<dbReference type="PANTHER" id="PTHR34220">
    <property type="entry name" value="SENSOR HISTIDINE KINASE YPDA"/>
    <property type="match status" value="1"/>
</dbReference>
<dbReference type="AlphaFoldDB" id="A0A174GA93"/>
<proteinExistence type="predicted"/>
<evidence type="ECO:0000256" key="6">
    <source>
        <dbReference type="ARBA" id="ARBA00022741"/>
    </source>
</evidence>
<dbReference type="Proteomes" id="UP000095651">
    <property type="component" value="Unassembled WGS sequence"/>
</dbReference>
<evidence type="ECO:0000256" key="1">
    <source>
        <dbReference type="ARBA" id="ARBA00004651"/>
    </source>
</evidence>
<dbReference type="EC" id="2.7.13.3" evidence="14"/>
<evidence type="ECO:0000256" key="2">
    <source>
        <dbReference type="ARBA" id="ARBA00022475"/>
    </source>
</evidence>
<dbReference type="InterPro" id="IPR010559">
    <property type="entry name" value="Sig_transdc_His_kin_internal"/>
</dbReference>
<feature type="transmembrane region" description="Helical" evidence="12">
    <location>
        <begin position="12"/>
        <end position="35"/>
    </location>
</feature>
<keyword evidence="7 14" id="KW-0418">Kinase</keyword>
<dbReference type="PANTHER" id="PTHR34220:SF11">
    <property type="entry name" value="SENSOR PROTEIN KINASE HPTS"/>
    <property type="match status" value="1"/>
</dbReference>
<name>A0A174GA93_9FIRM</name>
<accession>A0A174GA93</accession>
<evidence type="ECO:0000256" key="12">
    <source>
        <dbReference type="SAM" id="Phobius"/>
    </source>
</evidence>
<dbReference type="SMART" id="SM00387">
    <property type="entry name" value="HATPase_c"/>
    <property type="match status" value="1"/>
</dbReference>
<evidence type="ECO:0000256" key="3">
    <source>
        <dbReference type="ARBA" id="ARBA00022553"/>
    </source>
</evidence>
<evidence type="ECO:0000313" key="15">
    <source>
        <dbReference type="Proteomes" id="UP000095651"/>
    </source>
</evidence>
<dbReference type="GO" id="GO:0005886">
    <property type="term" value="C:plasma membrane"/>
    <property type="evidence" value="ECO:0007669"/>
    <property type="project" value="UniProtKB-SubCell"/>
</dbReference>
<dbReference type="SUPFAM" id="SSF55874">
    <property type="entry name" value="ATPase domain of HSP90 chaperone/DNA topoisomerase II/histidine kinase"/>
    <property type="match status" value="1"/>
</dbReference>
<protein>
    <submittedName>
        <fullName evidence="14">Multi-sensor signal transduction histidine kinase</fullName>
        <ecNumber evidence="14">2.7.13.3</ecNumber>
    </submittedName>
</protein>
<keyword evidence="8" id="KW-0067">ATP-binding</keyword>
<keyword evidence="6" id="KW-0547">Nucleotide-binding</keyword>